<evidence type="ECO:0000256" key="10">
    <source>
        <dbReference type="ARBA" id="ARBA00023136"/>
    </source>
</evidence>
<evidence type="ECO:0000256" key="3">
    <source>
        <dbReference type="ARBA" id="ARBA00022670"/>
    </source>
</evidence>
<feature type="transmembrane region" description="Helical" evidence="11">
    <location>
        <begin position="16"/>
        <end position="36"/>
    </location>
</feature>
<evidence type="ECO:0000256" key="1">
    <source>
        <dbReference type="ARBA" id="ARBA00001947"/>
    </source>
</evidence>
<feature type="transmembrane region" description="Helical" evidence="11">
    <location>
        <begin position="550"/>
        <end position="578"/>
    </location>
</feature>
<dbReference type="Proteomes" id="UP001216579">
    <property type="component" value="Unassembled WGS sequence"/>
</dbReference>
<accession>A0ABT5ZJ26</accession>
<evidence type="ECO:0000256" key="9">
    <source>
        <dbReference type="ARBA" id="ARBA00023049"/>
    </source>
</evidence>
<feature type="transmembrane region" description="Helical" evidence="11">
    <location>
        <begin position="590"/>
        <end position="611"/>
    </location>
</feature>
<evidence type="ECO:0000256" key="6">
    <source>
        <dbReference type="ARBA" id="ARBA00022801"/>
    </source>
</evidence>
<dbReference type="EC" id="3.4.24.-" evidence="13"/>
<feature type="transmembrane region" description="Helical" evidence="11">
    <location>
        <begin position="655"/>
        <end position="676"/>
    </location>
</feature>
<feature type="transmembrane region" description="Helical" evidence="11">
    <location>
        <begin position="382"/>
        <end position="399"/>
    </location>
</feature>
<keyword evidence="4 11" id="KW-0812">Transmembrane</keyword>
<evidence type="ECO:0000256" key="11">
    <source>
        <dbReference type="SAM" id="Phobius"/>
    </source>
</evidence>
<dbReference type="Gene3D" id="3.30.2010.10">
    <property type="entry name" value="Metalloproteases ('zincins'), catalytic domain"/>
    <property type="match status" value="1"/>
</dbReference>
<feature type="transmembrane region" description="Helical" evidence="11">
    <location>
        <begin position="458"/>
        <end position="478"/>
    </location>
</feature>
<evidence type="ECO:0000256" key="4">
    <source>
        <dbReference type="ARBA" id="ARBA00022692"/>
    </source>
</evidence>
<dbReference type="PANTHER" id="PTHR43221:SF2">
    <property type="entry name" value="PROTEASE HTPX HOMOLOG"/>
    <property type="match status" value="1"/>
</dbReference>
<feature type="transmembrane region" description="Helical" evidence="11">
    <location>
        <begin position="623"/>
        <end position="648"/>
    </location>
</feature>
<comment type="cofactor">
    <cofactor evidence="1">
        <name>Zn(2+)</name>
        <dbReference type="ChEBI" id="CHEBI:29105"/>
    </cofactor>
</comment>
<keyword evidence="7" id="KW-0862">Zinc</keyword>
<keyword evidence="10 11" id="KW-0472">Membrane</keyword>
<evidence type="ECO:0000259" key="12">
    <source>
        <dbReference type="Pfam" id="PF01435"/>
    </source>
</evidence>
<dbReference type="InterPro" id="IPR001915">
    <property type="entry name" value="Peptidase_M48"/>
</dbReference>
<reference evidence="13 14" key="1">
    <citation type="submission" date="2023-03" db="EMBL/GenBank/DDBJ databases">
        <title>Draft genome sequence of Streptomyces sp. RB6PN23 isolated from peat swamp forest in Thailand.</title>
        <authorList>
            <person name="Klaysubun C."/>
            <person name="Duangmal K."/>
        </authorList>
    </citation>
    <scope>NUCLEOTIDE SEQUENCE [LARGE SCALE GENOMIC DNA]</scope>
    <source>
        <strain evidence="13 14">RB6PN23</strain>
    </source>
</reference>
<evidence type="ECO:0000313" key="14">
    <source>
        <dbReference type="Proteomes" id="UP001216579"/>
    </source>
</evidence>
<evidence type="ECO:0000256" key="2">
    <source>
        <dbReference type="ARBA" id="ARBA00022475"/>
    </source>
</evidence>
<feature type="transmembrane region" description="Helical" evidence="11">
    <location>
        <begin position="211"/>
        <end position="235"/>
    </location>
</feature>
<gene>
    <name evidence="13" type="ORF">P3G67_11450</name>
</gene>
<keyword evidence="14" id="KW-1185">Reference proteome</keyword>
<name>A0ABT5ZJ26_9ACTN</name>
<sequence length="922" mass="98223">MTRSADGPFSAPASTTLRFGTLILLSASATAMWYWLFSTIWRPIDGVAAQARCEVRSGYYLAMGKWLPPDEQARYNQYHRCMANVTPNSVLWVAVSLALLAVVTLALFALQPVWRRRRKRLIPIEALSAADTTALREELRALVRTAGLARPPRFLIESANPRPAGRAFGGLGRREVSLSAGLVVQLRHSPEKFRAVVLHELAHDRNGDVTITYVTLAAWRAFVLVTVIPALASLVDPALATAQPFRNPFQVGWSLWSTQLATLGWFFPVLTALVYVSRIAVLRVREGYADARAAQWLAPAVLREVFTAAAAQDGTRWWHTHPRLAARVRLLGEPVRLLRPGFWENFTAGFAVQIAGIYAYLALDSSWDGSSGSLINQGAHDAATLVTAMVVGIAGWRGASFIGSGQGGRGVYTRAGLGLGLGLASSYGLVMLREGLLLHNSPALSVNSFTLAGLGRDLVLVALMLVCTVLLCHWAGYCSQLVGATSRWPGGLLAAVAVLAGAWACLRWWNNLNYGMPPIADTLAGDASMWRQSVLEAHWTVLDPAVVKGVLYPFVLLPVLGPVTSFAAPLLWLVPLLLGAARRGTVRSAARSGVVAALVWLVIEVSLRAVAHATVPSGTRAGGGFAVVFVCWEIAAVLVVQLGTGLVLGARRMRLMPSLFATTVTGVLCCLALWAAHVTDSCVPGLQISTAGCPSHGDVFVAFQALRDVGFLGSAMTVGGVLLGRALRRSPRSRPALGHLSGTAPRLGLVALACGFIGLAAWPPPHHEKVDSVGVDYVAPHFDPAEVARESYPDWLRGGGIAQALTAQSALTNLFKAAEPALRQQATWAAISHDSRFRLACQTLAHVAPQTGAFPPPPGTATSAHWAAYVQLIAGFAERCTAATESADPGTETADLTAAMRTSLQPADDMTADIVAAGKSMR</sequence>
<feature type="transmembrane region" description="Helical" evidence="11">
    <location>
        <begin position="255"/>
        <end position="276"/>
    </location>
</feature>
<dbReference type="RefSeq" id="WP_276093340.1">
    <property type="nucleotide sequence ID" value="NZ_JARJBC010000005.1"/>
</dbReference>
<protein>
    <submittedName>
        <fullName evidence="13">M48 family metalloprotease</fullName>
        <ecNumber evidence="13">3.4.24.-</ecNumber>
    </submittedName>
</protein>
<evidence type="ECO:0000256" key="7">
    <source>
        <dbReference type="ARBA" id="ARBA00022833"/>
    </source>
</evidence>
<keyword evidence="9 13" id="KW-0482">Metalloprotease</keyword>
<feature type="transmembrane region" description="Helical" evidence="11">
    <location>
        <begin position="411"/>
        <end position="432"/>
    </location>
</feature>
<dbReference type="Pfam" id="PF01435">
    <property type="entry name" value="Peptidase_M48"/>
    <property type="match status" value="1"/>
</dbReference>
<keyword evidence="5" id="KW-0479">Metal-binding</keyword>
<keyword evidence="8 11" id="KW-1133">Transmembrane helix</keyword>
<feature type="transmembrane region" description="Helical" evidence="11">
    <location>
        <begin position="490"/>
        <end position="509"/>
    </location>
</feature>
<keyword evidence="6 13" id="KW-0378">Hydrolase</keyword>
<dbReference type="GO" id="GO:0008237">
    <property type="term" value="F:metallopeptidase activity"/>
    <property type="evidence" value="ECO:0007669"/>
    <property type="project" value="UniProtKB-KW"/>
</dbReference>
<feature type="transmembrane region" description="Helical" evidence="11">
    <location>
        <begin position="709"/>
        <end position="727"/>
    </location>
</feature>
<evidence type="ECO:0000256" key="8">
    <source>
        <dbReference type="ARBA" id="ARBA00022989"/>
    </source>
</evidence>
<feature type="transmembrane region" description="Helical" evidence="11">
    <location>
        <begin position="90"/>
        <end position="110"/>
    </location>
</feature>
<keyword evidence="3" id="KW-0645">Protease</keyword>
<proteinExistence type="predicted"/>
<organism evidence="13 14">
    <name type="scientific">Streptomyces silvisoli</name>
    <dbReference type="NCBI Taxonomy" id="3034235"/>
    <lineage>
        <taxon>Bacteria</taxon>
        <taxon>Bacillati</taxon>
        <taxon>Actinomycetota</taxon>
        <taxon>Actinomycetes</taxon>
        <taxon>Kitasatosporales</taxon>
        <taxon>Streptomycetaceae</taxon>
        <taxon>Streptomyces</taxon>
    </lineage>
</organism>
<dbReference type="EMBL" id="JARJBC010000005">
    <property type="protein sequence ID" value="MDF3289842.1"/>
    <property type="molecule type" value="Genomic_DNA"/>
</dbReference>
<dbReference type="InterPro" id="IPR050083">
    <property type="entry name" value="HtpX_protease"/>
</dbReference>
<dbReference type="PANTHER" id="PTHR43221">
    <property type="entry name" value="PROTEASE HTPX"/>
    <property type="match status" value="1"/>
</dbReference>
<keyword evidence="2" id="KW-1003">Cell membrane</keyword>
<feature type="transmembrane region" description="Helical" evidence="11">
    <location>
        <begin position="747"/>
        <end position="763"/>
    </location>
</feature>
<feature type="domain" description="Peptidase M48" evidence="12">
    <location>
        <begin position="131"/>
        <end position="332"/>
    </location>
</feature>
<comment type="caution">
    <text evidence="13">The sequence shown here is derived from an EMBL/GenBank/DDBJ whole genome shotgun (WGS) entry which is preliminary data.</text>
</comment>
<evidence type="ECO:0000256" key="5">
    <source>
        <dbReference type="ARBA" id="ARBA00022723"/>
    </source>
</evidence>
<evidence type="ECO:0000313" key="13">
    <source>
        <dbReference type="EMBL" id="MDF3289842.1"/>
    </source>
</evidence>
<feature type="transmembrane region" description="Helical" evidence="11">
    <location>
        <begin position="342"/>
        <end position="362"/>
    </location>
</feature>